<protein>
    <recommendedName>
        <fullName evidence="8">Phosphate-specific transport system accessory protein PhoU</fullName>
    </recommendedName>
</protein>
<dbReference type="GO" id="GO:0030643">
    <property type="term" value="P:intracellular phosphate ion homeostasis"/>
    <property type="evidence" value="ECO:0007669"/>
    <property type="project" value="InterPro"/>
</dbReference>
<dbReference type="PANTHER" id="PTHR42930:SF3">
    <property type="entry name" value="PHOSPHATE-SPECIFIC TRANSPORT SYSTEM ACCESSORY PROTEIN PHOU"/>
    <property type="match status" value="1"/>
</dbReference>
<reference evidence="10 11" key="1">
    <citation type="journal article" date="2015" name="Stand. Genomic Sci.">
        <title>Complete genome sequence and description of Salinispira pacifica gen. nov., sp. nov., a novel spirochaete isolated form a hypersaline microbial mat.</title>
        <authorList>
            <person name="Ben Hania W."/>
            <person name="Joseph M."/>
            <person name="Schumann P."/>
            <person name="Bunk B."/>
            <person name="Fiebig A."/>
            <person name="Sproer C."/>
            <person name="Klenk H.P."/>
            <person name="Fardeau M.L."/>
            <person name="Spring S."/>
        </authorList>
    </citation>
    <scope>NUCLEOTIDE SEQUENCE [LARGE SCALE GENOMIC DNA]</scope>
    <source>
        <strain evidence="10 11">L21-RPul-D2</strain>
    </source>
</reference>
<comment type="subcellular location">
    <subcellularLocation>
        <location evidence="1 8">Cytoplasm</location>
    </subcellularLocation>
</comment>
<name>V5WFJ5_9SPIO</name>
<dbReference type="SUPFAM" id="SSF109755">
    <property type="entry name" value="PhoU-like"/>
    <property type="match status" value="1"/>
</dbReference>
<dbReference type="EMBL" id="CP006939">
    <property type="protein sequence ID" value="AHC14334.1"/>
    <property type="molecule type" value="Genomic_DNA"/>
</dbReference>
<evidence type="ECO:0000313" key="11">
    <source>
        <dbReference type="Proteomes" id="UP000018680"/>
    </source>
</evidence>
<dbReference type="Pfam" id="PF01895">
    <property type="entry name" value="PhoU"/>
    <property type="match status" value="2"/>
</dbReference>
<evidence type="ECO:0000256" key="6">
    <source>
        <dbReference type="ARBA" id="ARBA00022592"/>
    </source>
</evidence>
<dbReference type="Proteomes" id="UP000018680">
    <property type="component" value="Chromosome"/>
</dbReference>
<dbReference type="PATRIC" id="fig|1307761.3.peg.915"/>
<dbReference type="GO" id="GO:0005737">
    <property type="term" value="C:cytoplasm"/>
    <property type="evidence" value="ECO:0007669"/>
    <property type="project" value="UniProtKB-SubCell"/>
</dbReference>
<dbReference type="InterPro" id="IPR028366">
    <property type="entry name" value="PhoU"/>
</dbReference>
<keyword evidence="4 8" id="KW-0813">Transport</keyword>
<keyword evidence="11" id="KW-1185">Reference proteome</keyword>
<comment type="function">
    <text evidence="7 8">Plays a role in the regulation of phosphate uptake.</text>
</comment>
<dbReference type="GO" id="GO:0045936">
    <property type="term" value="P:negative regulation of phosphate metabolic process"/>
    <property type="evidence" value="ECO:0007669"/>
    <property type="project" value="InterPro"/>
</dbReference>
<dbReference type="OrthoDB" id="9814256at2"/>
<comment type="similarity">
    <text evidence="2 8">Belongs to the PhoU family.</text>
</comment>
<evidence type="ECO:0000313" key="10">
    <source>
        <dbReference type="EMBL" id="AHC14334.1"/>
    </source>
</evidence>
<dbReference type="KEGG" id="slr:L21SP2_0914"/>
<dbReference type="STRING" id="1307761.L21SP2_0914"/>
<dbReference type="PIRSF" id="PIRSF003107">
    <property type="entry name" value="PhoU"/>
    <property type="match status" value="1"/>
</dbReference>
<feature type="domain" description="PhoU" evidence="9">
    <location>
        <begin position="18"/>
        <end position="105"/>
    </location>
</feature>
<organism evidence="10 11">
    <name type="scientific">Salinispira pacifica</name>
    <dbReference type="NCBI Taxonomy" id="1307761"/>
    <lineage>
        <taxon>Bacteria</taxon>
        <taxon>Pseudomonadati</taxon>
        <taxon>Spirochaetota</taxon>
        <taxon>Spirochaetia</taxon>
        <taxon>Spirochaetales</taxon>
        <taxon>Spirochaetaceae</taxon>
        <taxon>Salinispira</taxon>
    </lineage>
</organism>
<dbReference type="RefSeq" id="WP_024267265.1">
    <property type="nucleotide sequence ID" value="NC_023035.1"/>
</dbReference>
<sequence length="218" mass="24900">MDYRLKLNEELTAVYQQVLKMGTLVEESLQKAINALIHRDAELAEQVITNDFQIDTYQSTIEDHCTKIIATEQPVASDLRNLVTVIKIVSDLERIGDHARHLARSLESIDQATMDSLLPDIEKMTKKGIEMVHQSLTAFSRFDSRLARKTAEMDDQLDEQHKLLYNKIISMMKQDPDKVEAGGTLLFLNRFLERLGDHVTNICEWIVYASSGNHSELN</sequence>
<keyword evidence="6 8" id="KW-0592">Phosphate transport</keyword>
<evidence type="ECO:0000256" key="8">
    <source>
        <dbReference type="PIRNR" id="PIRNR003107"/>
    </source>
</evidence>
<keyword evidence="5 8" id="KW-0963">Cytoplasm</keyword>
<accession>V5WFJ5</accession>
<gene>
    <name evidence="10" type="ORF">L21SP2_0914</name>
</gene>
<proteinExistence type="inferred from homology"/>
<feature type="domain" description="PhoU" evidence="9">
    <location>
        <begin position="121"/>
        <end position="206"/>
    </location>
</feature>
<evidence type="ECO:0000256" key="5">
    <source>
        <dbReference type="ARBA" id="ARBA00022490"/>
    </source>
</evidence>
<evidence type="ECO:0000256" key="4">
    <source>
        <dbReference type="ARBA" id="ARBA00022448"/>
    </source>
</evidence>
<evidence type="ECO:0000256" key="2">
    <source>
        <dbReference type="ARBA" id="ARBA00008107"/>
    </source>
</evidence>
<dbReference type="HOGENOM" id="CLU_078518_3_0_12"/>
<dbReference type="PANTHER" id="PTHR42930">
    <property type="entry name" value="PHOSPHATE-SPECIFIC TRANSPORT SYSTEM ACCESSORY PROTEIN PHOU"/>
    <property type="match status" value="1"/>
</dbReference>
<evidence type="ECO:0000256" key="1">
    <source>
        <dbReference type="ARBA" id="ARBA00004496"/>
    </source>
</evidence>
<dbReference type="InterPro" id="IPR038078">
    <property type="entry name" value="PhoU-like_sf"/>
</dbReference>
<dbReference type="Gene3D" id="1.20.58.220">
    <property type="entry name" value="Phosphate transport system protein phou homolog 2, domain 2"/>
    <property type="match status" value="1"/>
</dbReference>
<dbReference type="NCBIfam" id="TIGR02135">
    <property type="entry name" value="phoU_full"/>
    <property type="match status" value="1"/>
</dbReference>
<dbReference type="AlphaFoldDB" id="V5WFJ5"/>
<evidence type="ECO:0000256" key="3">
    <source>
        <dbReference type="ARBA" id="ARBA00011738"/>
    </source>
</evidence>
<evidence type="ECO:0000256" key="7">
    <source>
        <dbReference type="ARBA" id="ARBA00056181"/>
    </source>
</evidence>
<dbReference type="FunFam" id="1.20.58.220:FF:000004">
    <property type="entry name" value="Phosphate-specific transport system accessory protein PhoU"/>
    <property type="match status" value="1"/>
</dbReference>
<dbReference type="GO" id="GO:0006817">
    <property type="term" value="P:phosphate ion transport"/>
    <property type="evidence" value="ECO:0007669"/>
    <property type="project" value="UniProtKB-KW"/>
</dbReference>
<dbReference type="InterPro" id="IPR026022">
    <property type="entry name" value="PhoU_dom"/>
</dbReference>
<comment type="subunit">
    <text evidence="3 8">Homodimer.</text>
</comment>
<evidence type="ECO:0000259" key="9">
    <source>
        <dbReference type="Pfam" id="PF01895"/>
    </source>
</evidence>
<dbReference type="eggNOG" id="COG0704">
    <property type="taxonomic scope" value="Bacteria"/>
</dbReference>